<keyword evidence="6" id="KW-1185">Reference proteome</keyword>
<feature type="chain" id="PRO_5014367671" description="Glycosyltransferase" evidence="3">
    <location>
        <begin position="33"/>
        <end position="383"/>
    </location>
</feature>
<dbReference type="InterPro" id="IPR052636">
    <property type="entry name" value="UDP-D-xylose:L-fucose_XylT"/>
</dbReference>
<dbReference type="GO" id="GO:0071555">
    <property type="term" value="P:cell wall organization"/>
    <property type="evidence" value="ECO:0007669"/>
    <property type="project" value="UniProtKB-KW"/>
</dbReference>
<comment type="caution">
    <text evidence="5">The sequence shown here is derived from an EMBL/GenBank/DDBJ whole genome shotgun (WGS) entry which is preliminary data.</text>
</comment>
<dbReference type="InterPro" id="IPR005069">
    <property type="entry name" value="Nucl-diP-sugar_transferase"/>
</dbReference>
<keyword evidence="2" id="KW-0333">Golgi apparatus</keyword>
<keyword evidence="2" id="KW-0808">Transferase</keyword>
<keyword evidence="2" id="KW-0735">Signal-anchor</keyword>
<dbReference type="EC" id="2.4.2.-" evidence="2"/>
<comment type="subcellular location">
    <subcellularLocation>
        <location evidence="2">Golgi apparatus membrane</location>
        <topology evidence="2">Single-pass type II membrane protein</topology>
    </subcellularLocation>
</comment>
<dbReference type="EMBL" id="PGGS01000096">
    <property type="protein sequence ID" value="PNH09311.1"/>
    <property type="molecule type" value="Genomic_DNA"/>
</dbReference>
<feature type="domain" description="Nucleotide-diphospho-sugar transferase" evidence="4">
    <location>
        <begin position="115"/>
        <end position="304"/>
    </location>
</feature>
<dbReference type="GO" id="GO:0000139">
    <property type="term" value="C:Golgi membrane"/>
    <property type="evidence" value="ECO:0007669"/>
    <property type="project" value="UniProtKB-SubCell"/>
</dbReference>
<evidence type="ECO:0000256" key="2">
    <source>
        <dbReference type="RuleBase" id="RU363055"/>
    </source>
</evidence>
<keyword evidence="3" id="KW-0732">Signal</keyword>
<dbReference type="InterPro" id="IPR029044">
    <property type="entry name" value="Nucleotide-diphossugar_trans"/>
</dbReference>
<gene>
    <name evidence="5" type="ORF">TSOC_004077</name>
</gene>
<keyword evidence="2" id="KW-0812">Transmembrane</keyword>
<dbReference type="GO" id="GO:0016757">
    <property type="term" value="F:glycosyltransferase activity"/>
    <property type="evidence" value="ECO:0007669"/>
    <property type="project" value="UniProtKB-KW"/>
</dbReference>
<evidence type="ECO:0000313" key="5">
    <source>
        <dbReference type="EMBL" id="PNH09311.1"/>
    </source>
</evidence>
<proteinExistence type="inferred from homology"/>
<sequence length="383" mass="42544">MEGQRRRPSWLCALACLALALLAMTATRGASALSSAAVFAASHFTQHGVRLPTRAFTAALRAAAVDISHLSCRKSLVLLAMANEDALTYTVPLFLLSLSRVLIEGGRHAGETLDARLVLVAWSAEALQMCRALQTQYRHQCVRDAEHTAATGSFGFHSEGFNSLGFAKIKYILNGLSAGHDVVFLDTDIVLLRDPLPHFLSRGGDLLGSMEKCMIYNGSHAFRSAEFLALKKRPPPINIGVLYFKATAGVTRCVYNWAWDMYTEARVRPKVWDQDLYGKVMHRCTSVHALQLQVLDPRVFQSGCFPECGCTYGDEEITPRRIGKFSRGYHYLQGGSCGPQHWADWLMRHYPCTGLAREKGLYMGNLLEGYYGNKSVRITMRKS</sequence>
<accession>A0A2J8A9X4</accession>
<comment type="similarity">
    <text evidence="1 2">Belongs to the glycosyltransferase 77 family.</text>
</comment>
<dbReference type="PANTHER" id="PTHR47032">
    <property type="entry name" value="UDP-D-XYLOSE:L-FUCOSE ALPHA-1,3-D-XYLOSYLTRANSFERASE-RELATED"/>
    <property type="match status" value="1"/>
</dbReference>
<evidence type="ECO:0000313" key="6">
    <source>
        <dbReference type="Proteomes" id="UP000236333"/>
    </source>
</evidence>
<dbReference type="AlphaFoldDB" id="A0A2J8A9X4"/>
<feature type="signal peptide" evidence="3">
    <location>
        <begin position="1"/>
        <end position="32"/>
    </location>
</feature>
<reference evidence="5 6" key="1">
    <citation type="journal article" date="2017" name="Mol. Biol. Evol.">
        <title>The 4-celled Tetrabaena socialis nuclear genome reveals the essential components for genetic control of cell number at the origin of multicellularity in the volvocine lineage.</title>
        <authorList>
            <person name="Featherston J."/>
            <person name="Arakaki Y."/>
            <person name="Hanschen E.R."/>
            <person name="Ferris P.J."/>
            <person name="Michod R.E."/>
            <person name="Olson B.J.S.C."/>
            <person name="Nozaki H."/>
            <person name="Durand P.M."/>
        </authorList>
    </citation>
    <scope>NUCLEOTIDE SEQUENCE [LARGE SCALE GENOMIC DNA]</scope>
    <source>
        <strain evidence="5 6">NIES-571</strain>
    </source>
</reference>
<evidence type="ECO:0000256" key="1">
    <source>
        <dbReference type="ARBA" id="ARBA00007033"/>
    </source>
</evidence>
<keyword evidence="2" id="KW-0328">Glycosyltransferase</keyword>
<evidence type="ECO:0000256" key="3">
    <source>
        <dbReference type="SAM" id="SignalP"/>
    </source>
</evidence>
<dbReference type="Pfam" id="PF03407">
    <property type="entry name" value="Nucleotid_trans"/>
    <property type="match status" value="1"/>
</dbReference>
<dbReference type="SUPFAM" id="SSF53448">
    <property type="entry name" value="Nucleotide-diphospho-sugar transferases"/>
    <property type="match status" value="1"/>
</dbReference>
<dbReference type="OrthoDB" id="523104at2759"/>
<dbReference type="PANTHER" id="PTHR47032:SF1">
    <property type="entry name" value="UDP-D-XYLOSE:L-FUCOSE ALPHA-1,3-D-XYLOSYLTRANSFERASE-RELATED"/>
    <property type="match status" value="1"/>
</dbReference>
<organism evidence="5 6">
    <name type="scientific">Tetrabaena socialis</name>
    <dbReference type="NCBI Taxonomy" id="47790"/>
    <lineage>
        <taxon>Eukaryota</taxon>
        <taxon>Viridiplantae</taxon>
        <taxon>Chlorophyta</taxon>
        <taxon>core chlorophytes</taxon>
        <taxon>Chlorophyceae</taxon>
        <taxon>CS clade</taxon>
        <taxon>Chlamydomonadales</taxon>
        <taxon>Tetrabaenaceae</taxon>
        <taxon>Tetrabaena</taxon>
    </lineage>
</organism>
<name>A0A2J8A9X4_9CHLO</name>
<dbReference type="Proteomes" id="UP000236333">
    <property type="component" value="Unassembled WGS sequence"/>
</dbReference>
<evidence type="ECO:0000259" key="4">
    <source>
        <dbReference type="Pfam" id="PF03407"/>
    </source>
</evidence>
<protein>
    <recommendedName>
        <fullName evidence="2">Glycosyltransferase</fullName>
        <ecNumber evidence="2">2.4.2.-</ecNumber>
    </recommendedName>
</protein>
<keyword evidence="2" id="KW-0961">Cell wall biogenesis/degradation</keyword>